<gene>
    <name evidence="2" type="ORF">AVEN_270299_1</name>
</gene>
<dbReference type="AlphaFoldDB" id="A0A4Y1ZS21"/>
<protein>
    <submittedName>
        <fullName evidence="2">Uncharacterized protein</fullName>
    </submittedName>
</protein>
<dbReference type="Proteomes" id="UP000499080">
    <property type="component" value="Unassembled WGS sequence"/>
</dbReference>
<keyword evidence="3" id="KW-1185">Reference proteome</keyword>
<evidence type="ECO:0000256" key="1">
    <source>
        <dbReference type="SAM" id="MobiDB-lite"/>
    </source>
</evidence>
<accession>A0A4Y1ZS21</accession>
<evidence type="ECO:0000313" key="3">
    <source>
        <dbReference type="Proteomes" id="UP000499080"/>
    </source>
</evidence>
<evidence type="ECO:0000313" key="2">
    <source>
        <dbReference type="EMBL" id="GBL64119.1"/>
    </source>
</evidence>
<dbReference type="EMBL" id="BGPR01077109">
    <property type="protein sequence ID" value="GBL64119.1"/>
    <property type="molecule type" value="Genomic_DNA"/>
</dbReference>
<feature type="region of interest" description="Disordered" evidence="1">
    <location>
        <begin position="85"/>
        <end position="108"/>
    </location>
</feature>
<sequence>MIPETPRQQLFRLRQVSQRYHDWLCHTAISGLSLSLVKIFSGISSKPDSSKDPPYMGPIASSIMLNGETSSCWFGAEVRIGVPAQVSSSTSDRGSKSLDSSPNSFRVL</sequence>
<proteinExistence type="predicted"/>
<comment type="caution">
    <text evidence="2">The sequence shown here is derived from an EMBL/GenBank/DDBJ whole genome shotgun (WGS) entry which is preliminary data.</text>
</comment>
<reference evidence="2 3" key="1">
    <citation type="journal article" date="2019" name="Sci. Rep.">
        <title>Orb-weaving spider Araneus ventricosus genome elucidates the spidroin gene catalogue.</title>
        <authorList>
            <person name="Kono N."/>
            <person name="Nakamura H."/>
            <person name="Ohtoshi R."/>
            <person name="Moran D.A.P."/>
            <person name="Shinohara A."/>
            <person name="Yoshida Y."/>
            <person name="Fujiwara M."/>
            <person name="Mori M."/>
            <person name="Tomita M."/>
            <person name="Arakawa K."/>
        </authorList>
    </citation>
    <scope>NUCLEOTIDE SEQUENCE [LARGE SCALE GENOMIC DNA]</scope>
</reference>
<organism evidence="2 3">
    <name type="scientific">Araneus ventricosus</name>
    <name type="common">Orbweaver spider</name>
    <name type="synonym">Epeira ventricosa</name>
    <dbReference type="NCBI Taxonomy" id="182803"/>
    <lineage>
        <taxon>Eukaryota</taxon>
        <taxon>Metazoa</taxon>
        <taxon>Ecdysozoa</taxon>
        <taxon>Arthropoda</taxon>
        <taxon>Chelicerata</taxon>
        <taxon>Arachnida</taxon>
        <taxon>Araneae</taxon>
        <taxon>Araneomorphae</taxon>
        <taxon>Entelegynae</taxon>
        <taxon>Araneoidea</taxon>
        <taxon>Araneidae</taxon>
        <taxon>Araneus</taxon>
    </lineage>
</organism>
<name>A0A4Y1ZS21_ARAVE</name>